<comment type="catalytic activity">
    <reaction evidence="7">
        <text>a secondary alcohol + NAD(+) = a ketone + NADH + H(+)</text>
        <dbReference type="Rhea" id="RHEA:10740"/>
        <dbReference type="ChEBI" id="CHEBI:15378"/>
        <dbReference type="ChEBI" id="CHEBI:17087"/>
        <dbReference type="ChEBI" id="CHEBI:35681"/>
        <dbReference type="ChEBI" id="CHEBI:57540"/>
        <dbReference type="ChEBI" id="CHEBI:57945"/>
        <dbReference type="EC" id="1.1.1.1"/>
    </reaction>
</comment>
<proteinExistence type="inferred from homology"/>
<gene>
    <name evidence="11" type="ORF">HIR71_10240</name>
</gene>
<sequence length="341" mass="34129">MDTMRAVVVLAAGERPRRGRVPAPVPGPHQALVRVTRTAACASAVRAAAARPEGPRAFPLVPGHGGHGPVVALGPGVTGVRIGDELGSTWVASACGTCALCLTGHESLCPAVAVTGVTVHGSWADLMLVDTRYAARVPGGCDPVAAAAVLSGGVSAVRALRSTGAQAGQWLVVSGIGDVGHQAVQHAVARGVRVVAVDDDEGRLALARKHGAELTVNAAAQDASREVRTRTDGGAHAALLTGAAPDVRDALALVRPGGTLTLTGVPAGTLPLGVPALVGRGLTVRGATPGDRRDAVEALDLLARGVVEPTVTVRPFDAVESALADLEAGAVEGSLVLDLSD</sequence>
<comment type="similarity">
    <text evidence="2">Belongs to the zinc-containing alcohol dehydrogenase family.</text>
</comment>
<evidence type="ECO:0000256" key="7">
    <source>
        <dbReference type="ARBA" id="ARBA00049164"/>
    </source>
</evidence>
<dbReference type="PANTHER" id="PTHR42940">
    <property type="entry name" value="ALCOHOL DEHYDROGENASE 1-RELATED"/>
    <property type="match status" value="1"/>
</dbReference>
<reference evidence="11 12" key="1">
    <citation type="submission" date="2020-04" db="EMBL/GenBank/DDBJ databases">
        <title>Sequencing and Assembly of C. fimi.</title>
        <authorList>
            <person name="Ramsey A.R."/>
        </authorList>
    </citation>
    <scope>NUCLEOTIDE SEQUENCE [LARGE SCALE GENOMIC DNA]</scope>
    <source>
        <strain evidence="11 12">SB</strain>
    </source>
</reference>
<protein>
    <recommendedName>
        <fullName evidence="3">alcohol dehydrogenase</fullName>
        <ecNumber evidence="3">1.1.1.1</ecNumber>
    </recommendedName>
</protein>
<evidence type="ECO:0000259" key="9">
    <source>
        <dbReference type="Pfam" id="PF00107"/>
    </source>
</evidence>
<dbReference type="EMBL" id="JABCJJ010000014">
    <property type="protein sequence ID" value="NMR20591.1"/>
    <property type="molecule type" value="Genomic_DNA"/>
</dbReference>
<feature type="domain" description="Alcohol dehydrogenase-like N-terminal" evidence="10">
    <location>
        <begin position="27"/>
        <end position="138"/>
    </location>
</feature>
<dbReference type="EC" id="1.1.1.1" evidence="3"/>
<dbReference type="GO" id="GO:0004022">
    <property type="term" value="F:alcohol dehydrogenase (NAD+) activity"/>
    <property type="evidence" value="ECO:0007669"/>
    <property type="project" value="UniProtKB-EC"/>
</dbReference>
<evidence type="ECO:0000256" key="4">
    <source>
        <dbReference type="ARBA" id="ARBA00022723"/>
    </source>
</evidence>
<comment type="cofactor">
    <cofactor evidence="1">
        <name>Zn(2+)</name>
        <dbReference type="ChEBI" id="CHEBI:29105"/>
    </cofactor>
</comment>
<evidence type="ECO:0000259" key="10">
    <source>
        <dbReference type="Pfam" id="PF08240"/>
    </source>
</evidence>
<dbReference type="Gene3D" id="3.40.50.720">
    <property type="entry name" value="NAD(P)-binding Rossmann-like Domain"/>
    <property type="match status" value="1"/>
</dbReference>
<organism evidence="11 12">
    <name type="scientific">Cellulomonas fimi</name>
    <dbReference type="NCBI Taxonomy" id="1708"/>
    <lineage>
        <taxon>Bacteria</taxon>
        <taxon>Bacillati</taxon>
        <taxon>Actinomycetota</taxon>
        <taxon>Actinomycetes</taxon>
        <taxon>Micrococcales</taxon>
        <taxon>Cellulomonadaceae</taxon>
        <taxon>Cellulomonas</taxon>
    </lineage>
</organism>
<accession>A0A7Y0LYM1</accession>
<dbReference type="AlphaFoldDB" id="A0A7Y0LYM1"/>
<evidence type="ECO:0000256" key="2">
    <source>
        <dbReference type="ARBA" id="ARBA00008072"/>
    </source>
</evidence>
<dbReference type="Pfam" id="PF00107">
    <property type="entry name" value="ADH_zinc_N"/>
    <property type="match status" value="1"/>
</dbReference>
<dbReference type="InterPro" id="IPR013154">
    <property type="entry name" value="ADH-like_N"/>
</dbReference>
<dbReference type="GO" id="GO:0046872">
    <property type="term" value="F:metal ion binding"/>
    <property type="evidence" value="ECO:0007669"/>
    <property type="project" value="UniProtKB-KW"/>
</dbReference>
<evidence type="ECO:0000256" key="6">
    <source>
        <dbReference type="ARBA" id="ARBA00023002"/>
    </source>
</evidence>
<evidence type="ECO:0000313" key="12">
    <source>
        <dbReference type="Proteomes" id="UP000562124"/>
    </source>
</evidence>
<name>A0A7Y0LYM1_CELFI</name>
<dbReference type="PANTHER" id="PTHR42940:SF8">
    <property type="entry name" value="VACUOLAR PROTEIN SORTING-ASSOCIATED PROTEIN 11"/>
    <property type="match status" value="1"/>
</dbReference>
<evidence type="ECO:0000256" key="1">
    <source>
        <dbReference type="ARBA" id="ARBA00001947"/>
    </source>
</evidence>
<comment type="caution">
    <text evidence="11">The sequence shown here is derived from an EMBL/GenBank/DDBJ whole genome shotgun (WGS) entry which is preliminary data.</text>
</comment>
<dbReference type="Proteomes" id="UP000562124">
    <property type="component" value="Unassembled WGS sequence"/>
</dbReference>
<keyword evidence="6" id="KW-0560">Oxidoreductase</keyword>
<dbReference type="InterPro" id="IPR036291">
    <property type="entry name" value="NAD(P)-bd_dom_sf"/>
</dbReference>
<keyword evidence="5" id="KW-0862">Zinc</keyword>
<evidence type="ECO:0000256" key="3">
    <source>
        <dbReference type="ARBA" id="ARBA00013190"/>
    </source>
</evidence>
<feature type="domain" description="Alcohol dehydrogenase-like C-terminal" evidence="9">
    <location>
        <begin position="179"/>
        <end position="303"/>
    </location>
</feature>
<dbReference type="Gene3D" id="3.90.180.10">
    <property type="entry name" value="Medium-chain alcohol dehydrogenases, catalytic domain"/>
    <property type="match status" value="1"/>
</dbReference>
<evidence type="ECO:0000256" key="5">
    <source>
        <dbReference type="ARBA" id="ARBA00022833"/>
    </source>
</evidence>
<dbReference type="Pfam" id="PF08240">
    <property type="entry name" value="ADH_N"/>
    <property type="match status" value="1"/>
</dbReference>
<keyword evidence="4" id="KW-0479">Metal-binding</keyword>
<keyword evidence="12" id="KW-1185">Reference proteome</keyword>
<dbReference type="SUPFAM" id="SSF51735">
    <property type="entry name" value="NAD(P)-binding Rossmann-fold domains"/>
    <property type="match status" value="1"/>
</dbReference>
<dbReference type="SUPFAM" id="SSF50129">
    <property type="entry name" value="GroES-like"/>
    <property type="match status" value="1"/>
</dbReference>
<dbReference type="InterPro" id="IPR011032">
    <property type="entry name" value="GroES-like_sf"/>
</dbReference>
<evidence type="ECO:0000256" key="8">
    <source>
        <dbReference type="ARBA" id="ARBA00049243"/>
    </source>
</evidence>
<evidence type="ECO:0000313" key="11">
    <source>
        <dbReference type="EMBL" id="NMR20591.1"/>
    </source>
</evidence>
<comment type="catalytic activity">
    <reaction evidence="8">
        <text>a primary alcohol + NAD(+) = an aldehyde + NADH + H(+)</text>
        <dbReference type="Rhea" id="RHEA:10736"/>
        <dbReference type="ChEBI" id="CHEBI:15378"/>
        <dbReference type="ChEBI" id="CHEBI:15734"/>
        <dbReference type="ChEBI" id="CHEBI:17478"/>
        <dbReference type="ChEBI" id="CHEBI:57540"/>
        <dbReference type="ChEBI" id="CHEBI:57945"/>
        <dbReference type="EC" id="1.1.1.1"/>
    </reaction>
</comment>
<dbReference type="InterPro" id="IPR013149">
    <property type="entry name" value="ADH-like_C"/>
</dbReference>